<name>A0A516X5W4_9ACTN</name>
<sequence>MSIFWFVLAALALVGAVALMYLDRSKPAPVVVGRRDWAGARGLVYADAEPGLTADWRRGVFEEFPHSRAVNVAMGLLDGSQMYITDLEVPPQVGQEAVPSQRETVVCLQRAVGSPVVFDLRAETSPAPTEPEVHILGAVGRFFAFSNDLGVARRVCDRRMVAFAEAVPECVDTLWSEGDWTFAWLVPGASPDDCDDAVAALSRFTSLLRVLPPALGGPVPRSMAHDPGSPRP</sequence>
<accession>A0A516X5W4</accession>
<dbReference type="Proteomes" id="UP000317344">
    <property type="component" value="Chromosome"/>
</dbReference>
<dbReference type="InterPro" id="IPR049726">
    <property type="entry name" value="TtfA-like_core"/>
</dbReference>
<dbReference type="KEGG" id="toy:FO059_15390"/>
<evidence type="ECO:0000313" key="2">
    <source>
        <dbReference type="Proteomes" id="UP000317344"/>
    </source>
</evidence>
<proteinExistence type="predicted"/>
<evidence type="ECO:0000313" key="1">
    <source>
        <dbReference type="EMBL" id="QDQ98449.1"/>
    </source>
</evidence>
<protein>
    <recommendedName>
        <fullName evidence="3">Secreted protein</fullName>
    </recommendedName>
</protein>
<dbReference type="OrthoDB" id="4381784at2"/>
<reference evidence="1 2" key="1">
    <citation type="submission" date="2019-07" db="EMBL/GenBank/DDBJ databases">
        <title>Tomitella cavernea sp. nov., an actinomycete isolated from soil.</title>
        <authorList>
            <person name="Cheng J."/>
        </authorList>
    </citation>
    <scope>NUCLEOTIDE SEQUENCE [LARGE SCALE GENOMIC DNA]</scope>
    <source>
        <strain evidence="1 2">HY188</strain>
    </source>
</reference>
<organism evidence="1 2">
    <name type="scientific">Tomitella fengzijianii</name>
    <dbReference type="NCBI Taxonomy" id="2597660"/>
    <lineage>
        <taxon>Bacteria</taxon>
        <taxon>Bacillati</taxon>
        <taxon>Actinomycetota</taxon>
        <taxon>Actinomycetes</taxon>
        <taxon>Mycobacteriales</taxon>
        <taxon>Tomitella</taxon>
    </lineage>
</organism>
<dbReference type="AlphaFoldDB" id="A0A516X5W4"/>
<reference evidence="1 2" key="2">
    <citation type="submission" date="2019-07" db="EMBL/GenBank/DDBJ databases">
        <authorList>
            <person name="Huang Y."/>
        </authorList>
    </citation>
    <scope>NUCLEOTIDE SEQUENCE [LARGE SCALE GENOMIC DNA]</scope>
    <source>
        <strain evidence="1 2">HY188</strain>
    </source>
</reference>
<dbReference type="EMBL" id="CP041765">
    <property type="protein sequence ID" value="QDQ98449.1"/>
    <property type="molecule type" value="Genomic_DNA"/>
</dbReference>
<keyword evidence="2" id="KW-1185">Reference proteome</keyword>
<dbReference type="RefSeq" id="WP_143909854.1">
    <property type="nucleotide sequence ID" value="NZ_CP041765.1"/>
</dbReference>
<dbReference type="CDD" id="cd21904">
    <property type="entry name" value="TtfA-like"/>
    <property type="match status" value="1"/>
</dbReference>
<evidence type="ECO:0008006" key="3">
    <source>
        <dbReference type="Google" id="ProtNLM"/>
    </source>
</evidence>
<gene>
    <name evidence="1" type="ORF">FO059_15390</name>
</gene>